<evidence type="ECO:0000313" key="8">
    <source>
        <dbReference type="EMBL" id="TWA63863.1"/>
    </source>
</evidence>
<keyword evidence="4 7" id="KW-1133">Transmembrane helix</keyword>
<dbReference type="Pfam" id="PF03741">
    <property type="entry name" value="TerC"/>
    <property type="match status" value="1"/>
</dbReference>
<feature type="transmembrane region" description="Helical" evidence="7">
    <location>
        <begin position="103"/>
        <end position="125"/>
    </location>
</feature>
<gene>
    <name evidence="8" type="ORF">FBZ82_112146</name>
</gene>
<protein>
    <submittedName>
        <fullName evidence="8">Tellurite resistance protein TerC</fullName>
    </submittedName>
</protein>
<dbReference type="PANTHER" id="PTHR30238:SF0">
    <property type="entry name" value="THYLAKOID MEMBRANE PROTEIN TERC, CHLOROPLASTIC"/>
    <property type="match status" value="1"/>
</dbReference>
<evidence type="ECO:0000256" key="5">
    <source>
        <dbReference type="ARBA" id="ARBA00023136"/>
    </source>
</evidence>
<evidence type="ECO:0000313" key="9">
    <source>
        <dbReference type="Proteomes" id="UP000316083"/>
    </source>
</evidence>
<feature type="transmembrane region" description="Helical" evidence="7">
    <location>
        <begin position="131"/>
        <end position="151"/>
    </location>
</feature>
<evidence type="ECO:0000256" key="1">
    <source>
        <dbReference type="ARBA" id="ARBA00004141"/>
    </source>
</evidence>
<sequence>MDQIVLMWAGFAVFVGVLLAFDLGVFSKKSHVISGREALMRCAAYSTLAMIFAAGVFHFQGSQKGLEFLTGYLIEYSLSVDNIFVIALIFTHFAVPPQYQHRVLFWGILGALVMRGVLIVAGTALIQEFHWIIYIFGAFLIFSGIKMLMSVDDEPDMENNRIVKFMRSRFRMTDGYEGQKFFVMRDGVRMMTPLFLVLILIEFTDLVFAVDSIPAVFSVTTDPFIVWTSNVFAILGLRALYFALASVIHRFHYLKYGLSLVLVVVGAKMLMIDIYKMPTAVALGITAFLVGGSIVFSMLKTRADAATEGAPDGADGGARRWWVPGSPAKGAGGSTPASSGEAAAVSSDGKGQ</sequence>
<feature type="transmembrane region" description="Helical" evidence="7">
    <location>
        <begin position="194"/>
        <end position="218"/>
    </location>
</feature>
<dbReference type="EMBL" id="VITF01000012">
    <property type="protein sequence ID" value="TWA63863.1"/>
    <property type="molecule type" value="Genomic_DNA"/>
</dbReference>
<comment type="similarity">
    <text evidence="2">Belongs to the TerC family.</text>
</comment>
<dbReference type="GO" id="GO:0016020">
    <property type="term" value="C:membrane"/>
    <property type="evidence" value="ECO:0007669"/>
    <property type="project" value="UniProtKB-SubCell"/>
</dbReference>
<dbReference type="RefSeq" id="WP_145678789.1">
    <property type="nucleotide sequence ID" value="NZ_VITF01000012.1"/>
</dbReference>
<comment type="caution">
    <text evidence="8">The sequence shown here is derived from an EMBL/GenBank/DDBJ whole genome shotgun (WGS) entry which is preliminary data.</text>
</comment>
<name>A0A560AU19_AZOBR</name>
<feature type="transmembrane region" description="Helical" evidence="7">
    <location>
        <begin position="6"/>
        <end position="26"/>
    </location>
</feature>
<evidence type="ECO:0000256" key="7">
    <source>
        <dbReference type="SAM" id="Phobius"/>
    </source>
</evidence>
<dbReference type="AlphaFoldDB" id="A0A560AU19"/>
<dbReference type="InterPro" id="IPR022369">
    <property type="entry name" value="Integral_membrane_TerC_rswitch"/>
</dbReference>
<feature type="transmembrane region" description="Helical" evidence="7">
    <location>
        <begin position="71"/>
        <end position="91"/>
    </location>
</feature>
<evidence type="ECO:0000256" key="6">
    <source>
        <dbReference type="SAM" id="MobiDB-lite"/>
    </source>
</evidence>
<evidence type="ECO:0000256" key="2">
    <source>
        <dbReference type="ARBA" id="ARBA00007511"/>
    </source>
</evidence>
<dbReference type="Proteomes" id="UP000316083">
    <property type="component" value="Unassembled WGS sequence"/>
</dbReference>
<evidence type="ECO:0000256" key="4">
    <source>
        <dbReference type="ARBA" id="ARBA00022989"/>
    </source>
</evidence>
<comment type="subcellular location">
    <subcellularLocation>
        <location evidence="1">Membrane</location>
        <topology evidence="1">Multi-pass membrane protein</topology>
    </subcellularLocation>
</comment>
<feature type="transmembrane region" description="Helical" evidence="7">
    <location>
        <begin position="38"/>
        <end position="59"/>
    </location>
</feature>
<feature type="transmembrane region" description="Helical" evidence="7">
    <location>
        <begin position="281"/>
        <end position="299"/>
    </location>
</feature>
<reference evidence="8 9" key="1">
    <citation type="submission" date="2019-06" db="EMBL/GenBank/DDBJ databases">
        <title>Genomic Encyclopedia of Type Strains, Phase IV (KMG-V): Genome sequencing to study the core and pangenomes of soil and plant-associated prokaryotes.</title>
        <authorList>
            <person name="Whitman W."/>
        </authorList>
    </citation>
    <scope>NUCLEOTIDE SEQUENCE [LARGE SCALE GENOMIC DNA]</scope>
    <source>
        <strain evidence="8 9">BR 11796</strain>
    </source>
</reference>
<feature type="transmembrane region" description="Helical" evidence="7">
    <location>
        <begin position="224"/>
        <end position="244"/>
    </location>
</feature>
<dbReference type="PANTHER" id="PTHR30238">
    <property type="entry name" value="MEMBRANE BOUND PREDICTED REDOX MODULATOR"/>
    <property type="match status" value="1"/>
</dbReference>
<dbReference type="InterPro" id="IPR005496">
    <property type="entry name" value="Integral_membrane_TerC"/>
</dbReference>
<dbReference type="NCBIfam" id="TIGR03718">
    <property type="entry name" value="R_switched_Alx"/>
    <property type="match status" value="1"/>
</dbReference>
<evidence type="ECO:0000256" key="3">
    <source>
        <dbReference type="ARBA" id="ARBA00022692"/>
    </source>
</evidence>
<proteinExistence type="inferred from homology"/>
<feature type="transmembrane region" description="Helical" evidence="7">
    <location>
        <begin position="256"/>
        <end position="275"/>
    </location>
</feature>
<feature type="region of interest" description="Disordered" evidence="6">
    <location>
        <begin position="308"/>
        <end position="352"/>
    </location>
</feature>
<accession>A0A560AU19</accession>
<keyword evidence="3 7" id="KW-0812">Transmembrane</keyword>
<organism evidence="8 9">
    <name type="scientific">Azospirillum brasilense</name>
    <dbReference type="NCBI Taxonomy" id="192"/>
    <lineage>
        <taxon>Bacteria</taxon>
        <taxon>Pseudomonadati</taxon>
        <taxon>Pseudomonadota</taxon>
        <taxon>Alphaproteobacteria</taxon>
        <taxon>Rhodospirillales</taxon>
        <taxon>Azospirillaceae</taxon>
        <taxon>Azospirillum</taxon>
    </lineage>
</organism>
<keyword evidence="5 7" id="KW-0472">Membrane</keyword>